<proteinExistence type="predicted"/>
<evidence type="ECO:0000313" key="1">
    <source>
        <dbReference type="EMBL" id="NYI88802.1"/>
    </source>
</evidence>
<name>A0A853B1Q7_9PSEU</name>
<evidence type="ECO:0008006" key="3">
    <source>
        <dbReference type="Google" id="ProtNLM"/>
    </source>
</evidence>
<evidence type="ECO:0000313" key="2">
    <source>
        <dbReference type="Proteomes" id="UP000549616"/>
    </source>
</evidence>
<protein>
    <recommendedName>
        <fullName evidence="3">ATPase</fullName>
    </recommendedName>
</protein>
<organism evidence="1 2">
    <name type="scientific">Amycolatopsis endophytica</name>
    <dbReference type="NCBI Taxonomy" id="860233"/>
    <lineage>
        <taxon>Bacteria</taxon>
        <taxon>Bacillati</taxon>
        <taxon>Actinomycetota</taxon>
        <taxon>Actinomycetes</taxon>
        <taxon>Pseudonocardiales</taxon>
        <taxon>Pseudonocardiaceae</taxon>
        <taxon>Amycolatopsis</taxon>
    </lineage>
</organism>
<gene>
    <name evidence="1" type="ORF">HNR02_002125</name>
</gene>
<dbReference type="SUPFAM" id="SSF55961">
    <property type="entry name" value="Bet v1-like"/>
    <property type="match status" value="1"/>
</dbReference>
<dbReference type="CDD" id="cd07814">
    <property type="entry name" value="SRPBCC_CalC_Aha1-like"/>
    <property type="match status" value="1"/>
</dbReference>
<reference evidence="1 2" key="1">
    <citation type="submission" date="2020-07" db="EMBL/GenBank/DDBJ databases">
        <title>Sequencing the genomes of 1000 actinobacteria strains.</title>
        <authorList>
            <person name="Klenk H.-P."/>
        </authorList>
    </citation>
    <scope>NUCLEOTIDE SEQUENCE [LARGE SCALE GENOMIC DNA]</scope>
    <source>
        <strain evidence="1 2">DSM 104006</strain>
    </source>
</reference>
<dbReference type="InterPro" id="IPR023393">
    <property type="entry name" value="START-like_dom_sf"/>
</dbReference>
<dbReference type="EMBL" id="JACCFK010000001">
    <property type="protein sequence ID" value="NYI88802.1"/>
    <property type="molecule type" value="Genomic_DNA"/>
</dbReference>
<dbReference type="Proteomes" id="UP000549616">
    <property type="component" value="Unassembled WGS sequence"/>
</dbReference>
<dbReference type="RefSeq" id="WP_179772987.1">
    <property type="nucleotide sequence ID" value="NZ_JACCFK010000001.1"/>
</dbReference>
<keyword evidence="2" id="KW-1185">Reference proteome</keyword>
<sequence length="228" mass="25691">MPREFELRKEVVLAATPEQVWEAISTEAGNTAWFQPIENLDPGAANVLAWDPPKHLRVDADTHAFDYLIEARDGGTTVLRFVHSGVLDEDWSGEYEDQTGKGWDLYFHTLAAYFRHFAGARATYVEAEGPKVADERARALLRKELELGENPAVGDRARLSLDGDVVDAEVDYTRHGTLGLRTADGLVRFHLRDRIDLSIAVAHYVYDTEVDAARLTRAWEDWLNRVLG</sequence>
<accession>A0A853B1Q7</accession>
<comment type="caution">
    <text evidence="1">The sequence shown here is derived from an EMBL/GenBank/DDBJ whole genome shotgun (WGS) entry which is preliminary data.</text>
</comment>
<dbReference type="AlphaFoldDB" id="A0A853B1Q7"/>
<dbReference type="Gene3D" id="3.30.530.20">
    <property type="match status" value="1"/>
</dbReference>